<feature type="compositionally biased region" description="Low complexity" evidence="2">
    <location>
        <begin position="886"/>
        <end position="903"/>
    </location>
</feature>
<reference evidence="3 4" key="1">
    <citation type="submission" date="2016-03" db="EMBL/GenBank/DDBJ databases">
        <title>Comparative genomics of the ectomycorrhizal sister species Rhizopogon vinicolor and Rhizopogon vesiculosus (Basidiomycota: Boletales) reveals a divergence of the mating type B locus.</title>
        <authorList>
            <person name="Mujic A.B."/>
            <person name="Kuo A."/>
            <person name="Tritt A."/>
            <person name="Lipzen A."/>
            <person name="Chen C."/>
            <person name="Johnson J."/>
            <person name="Sharma A."/>
            <person name="Barry K."/>
            <person name="Grigoriev I.V."/>
            <person name="Spatafora J.W."/>
        </authorList>
    </citation>
    <scope>NUCLEOTIDE SEQUENCE [LARGE SCALE GENOMIC DNA]</scope>
    <source>
        <strain evidence="3 4">AM-OR11-056</strain>
    </source>
</reference>
<accession>A0A1J8QDF5</accession>
<feature type="compositionally biased region" description="Polar residues" evidence="2">
    <location>
        <begin position="81"/>
        <end position="101"/>
    </location>
</feature>
<feature type="region of interest" description="Disordered" evidence="2">
    <location>
        <begin position="28"/>
        <end position="118"/>
    </location>
</feature>
<dbReference type="AlphaFoldDB" id="A0A1J8QDF5"/>
<protein>
    <submittedName>
        <fullName evidence="3">Uncharacterized protein</fullName>
    </submittedName>
</protein>
<feature type="region of interest" description="Disordered" evidence="2">
    <location>
        <begin position="581"/>
        <end position="628"/>
    </location>
</feature>
<feature type="compositionally biased region" description="Pro residues" evidence="2">
    <location>
        <begin position="35"/>
        <end position="47"/>
    </location>
</feature>
<keyword evidence="4" id="KW-1185">Reference proteome</keyword>
<feature type="region of interest" description="Disordered" evidence="2">
    <location>
        <begin position="414"/>
        <end position="539"/>
    </location>
</feature>
<feature type="compositionally biased region" description="Polar residues" evidence="2">
    <location>
        <begin position="904"/>
        <end position="913"/>
    </location>
</feature>
<feature type="region of interest" description="Disordered" evidence="2">
    <location>
        <begin position="130"/>
        <end position="158"/>
    </location>
</feature>
<feature type="compositionally biased region" description="Low complexity" evidence="2">
    <location>
        <begin position="266"/>
        <end position="280"/>
    </location>
</feature>
<feature type="compositionally biased region" description="Pro residues" evidence="2">
    <location>
        <begin position="599"/>
        <end position="609"/>
    </location>
</feature>
<organism evidence="3 4">
    <name type="scientific">Rhizopogon vesiculosus</name>
    <dbReference type="NCBI Taxonomy" id="180088"/>
    <lineage>
        <taxon>Eukaryota</taxon>
        <taxon>Fungi</taxon>
        <taxon>Dikarya</taxon>
        <taxon>Basidiomycota</taxon>
        <taxon>Agaricomycotina</taxon>
        <taxon>Agaricomycetes</taxon>
        <taxon>Agaricomycetidae</taxon>
        <taxon>Boletales</taxon>
        <taxon>Suillineae</taxon>
        <taxon>Rhizopogonaceae</taxon>
        <taxon>Rhizopogon</taxon>
    </lineage>
</organism>
<proteinExistence type="predicted"/>
<dbReference type="EMBL" id="LVVM01001698">
    <property type="protein sequence ID" value="OJA17987.1"/>
    <property type="molecule type" value="Genomic_DNA"/>
</dbReference>
<evidence type="ECO:0000256" key="1">
    <source>
        <dbReference type="SAM" id="Coils"/>
    </source>
</evidence>
<feature type="compositionally biased region" description="Low complexity" evidence="2">
    <location>
        <begin position="493"/>
        <end position="504"/>
    </location>
</feature>
<feature type="region of interest" description="Disordered" evidence="2">
    <location>
        <begin position="192"/>
        <end position="231"/>
    </location>
</feature>
<feature type="coiled-coil region" evidence="1">
    <location>
        <begin position="652"/>
        <end position="713"/>
    </location>
</feature>
<dbReference type="Proteomes" id="UP000183567">
    <property type="component" value="Unassembled WGS sequence"/>
</dbReference>
<dbReference type="STRING" id="180088.A0A1J8QDF5"/>
<evidence type="ECO:0000256" key="2">
    <source>
        <dbReference type="SAM" id="MobiDB-lite"/>
    </source>
</evidence>
<evidence type="ECO:0000313" key="4">
    <source>
        <dbReference type="Proteomes" id="UP000183567"/>
    </source>
</evidence>
<name>A0A1J8QDF5_9AGAM</name>
<feature type="region of interest" description="Disordered" evidence="2">
    <location>
        <begin position="245"/>
        <end position="332"/>
    </location>
</feature>
<comment type="caution">
    <text evidence="3">The sequence shown here is derived from an EMBL/GenBank/DDBJ whole genome shotgun (WGS) entry which is preliminary data.</text>
</comment>
<feature type="compositionally biased region" description="Low complexity" evidence="2">
    <location>
        <begin position="197"/>
        <end position="213"/>
    </location>
</feature>
<sequence length="1189" mass="130602">DFISSPIAKDLIPDDNTEWNAWKTLIDPIPVSTPSAPPSPPPPPPPMPKRELVNAPPLPVTRRKYTGPGLPAKQIKVSHGDTFSDTSRASPSPRTTHAVSTRQDRNQQHSISATPPTFRDSAVVIPLLSPVKNTCPSPEQDLITERPRGSALPSSYSLDNQVLSYPPLNIRHAPPASQDLPSLPHLQSVVPLQKPASTSSHTSSTTQSSSNQSDATHITNAGSSSTPFTSTSSIAPAIKQIDVTNVESQQGRSSSGLRLARPNLFSPRSSTPSSNPNTTSAIVGPLSTYRSTPSPAVVESPPSRNQTTTITTRTARSPVLPPPTMPSRQNTRPLATRPLTHLDNIPHHHRAAPLETVYSRAVSVEVSTPPVRKGPLIFASMASISPPDDSAGVGVGTKMDIDMGMNMDMDMKKASVAASPARRAVDHDEHARGYPTPPAEYASLDQAGTRRVPSLSSSSGHGHGHGRVSSETGRMSFEAGHVPSVAPTRKLSRAGTATRTATTAECVPETPNSKPRTLTKRSRSRPPTPSSSSSPPRLPVHKISSDALFSEDALFFDADPFAKVEGVQVVKTHACPAGVKDDEAVVQDDEQLRDDKPAPAVPLTPPTRPKSPLTPESPEDYKAARAQRRGQWLEKMRPPVAADAVVQQEVMSKEAELLQREEEARLRNEEEERLKEEEELQIKEEELRLEEEARRLEEQRQKEEEEERLRREATVYPIVQHMSDASLLPHLLAYLTFSDWCSLYGATKEIRGLFESRVLREYVLEHFLGTVGYSSWKFEWAEPLALSLKDLNDYMRGVSMPTYQYGQLAEAYLQPRIVNPGDTIPQVPDIVSLAMTTRAYTRVVLRLRAQAESAARAVARAHVSPVSSLSRSSSRAGTRDKHAAIVSRVSSRAPSPASSYSNSHGRPSISSSRTTFRSPLVKLHRAPLLRVFVPSPSGEWLSDSSVIECEAELKRAGVLKLLRVGDVVWDVAVGDEGNLGRMVWDGSYLVDLDYKYSRMGELSPYFHSLAFSPSYFHRVIRTGVNAAMNPDGNPIVYMDVSPWGKELATNLQLLQDRATTTTPHGALHSVVRWVHRSSFTIRPPVSPHHPHAYSHLQNLRLPIPKVDGFFIDPGWYGTVVVEAEGTNEGLADFQDRCGPGAFPPRADNVTSKMRSEKEKDSRRVFRVLREKSRPGEIWIRAVREKERVL</sequence>
<keyword evidence="1" id="KW-0175">Coiled coil</keyword>
<gene>
    <name evidence="3" type="ORF">AZE42_09618</name>
</gene>
<feature type="compositionally biased region" description="Basic and acidic residues" evidence="2">
    <location>
        <begin position="423"/>
        <end position="432"/>
    </location>
</feature>
<dbReference type="OrthoDB" id="3365519at2759"/>
<evidence type="ECO:0000313" key="3">
    <source>
        <dbReference type="EMBL" id="OJA17987.1"/>
    </source>
</evidence>
<feature type="non-terminal residue" evidence="3">
    <location>
        <position position="1"/>
    </location>
</feature>
<feature type="region of interest" description="Disordered" evidence="2">
    <location>
        <begin position="869"/>
        <end position="913"/>
    </location>
</feature>
<feature type="compositionally biased region" description="Polar residues" evidence="2">
    <location>
        <begin position="245"/>
        <end position="256"/>
    </location>
</feature>